<dbReference type="RefSeq" id="WP_015163226.1">
    <property type="nucleotide sequence ID" value="NC_019699.1"/>
</dbReference>
<dbReference type="KEGG" id="cthe:Chro_5955"/>
<comment type="subcellular location">
    <subcellularLocation>
        <location evidence="1">Membrane</location>
    </subcellularLocation>
</comment>
<feature type="region of interest" description="Disordered" evidence="6">
    <location>
        <begin position="27"/>
        <end position="64"/>
    </location>
</feature>
<dbReference type="HOGENOM" id="CLU_007664_2_0_3"/>
<evidence type="ECO:0000256" key="3">
    <source>
        <dbReference type="ARBA" id="ARBA00022729"/>
    </source>
</evidence>
<sequence length="666" mass="72292">MHLSPAWLSVMAIASLWQILLAQLPSEAASPKSPPPDSKQPSNPSPPTTSPAPANAQPNTTPKLSEPQVLVAEILVKAETGELSQELQNQVYKAIRTQSGQPTTRTQLREDINAIFATGFFSNVQAKPEDTPVGVRVTFFVQPNPVLSAVRVQANADTGVPSVLPQSVVDKTFHEQYGSILNLRRLQEGIGQLNKWYRDNGYVLAQVFEAPQVASDGTVTLSVAEGVVEDVRVHFRNKEGNDTDDRGYPLKGRTRQFVIRRELELKPGQVFNRNTVQKDLQRVYKLGLFEDVNVSLNPGQDPRQVIVVMNVDERNTGSVGLSGGLSSANGIYGGLSYQQQNLGGKNQSLGAEAQVGQREVLFDVRFTDPWIAGDPYRTSYTVNGFRRKSISLTFDGGKKNIDLPNGDRPRVLRLGSGITFTRPLSKNPLYKSEWTASAGLEYQRVSIRDANGRLSSKDELGNNLSFSGEGKDDLLTLQLGAVSDRRNDPLQPTSGSVFRFGVEQSVPVGLGSIFLNRLRANYSQYIPVKFISLVQGPQTLAFNLQAGTVLGDLPPYEAFSLGGSNSVRGYGEGEVGSGRSFVQAAAEYRFPIFSILNGALFVDAASDLGSASSIPGNPAGEREKPGSGFGYGLGVRVQSPLGLIRIDYGLSDRGDNRINFGIGERF</sequence>
<feature type="domain" description="Bacterial surface antigen (D15)" evidence="8">
    <location>
        <begin position="341"/>
        <end position="666"/>
    </location>
</feature>
<evidence type="ECO:0000259" key="9">
    <source>
        <dbReference type="Pfam" id="PF07244"/>
    </source>
</evidence>
<dbReference type="GO" id="GO:0019867">
    <property type="term" value="C:outer membrane"/>
    <property type="evidence" value="ECO:0007669"/>
    <property type="project" value="InterPro"/>
</dbReference>
<dbReference type="AlphaFoldDB" id="K9UAS0"/>
<dbReference type="Pfam" id="PF08479">
    <property type="entry name" value="POTRA_2"/>
    <property type="match status" value="1"/>
</dbReference>
<organism evidence="11 12">
    <name type="scientific">Chroococcidiopsis thermalis (strain PCC 7203)</name>
    <dbReference type="NCBI Taxonomy" id="251229"/>
    <lineage>
        <taxon>Bacteria</taxon>
        <taxon>Bacillati</taxon>
        <taxon>Cyanobacteriota</taxon>
        <taxon>Cyanophyceae</taxon>
        <taxon>Chroococcidiopsidales</taxon>
        <taxon>Chroococcidiopsidaceae</taxon>
        <taxon>Chroococcidiopsis</taxon>
    </lineage>
</organism>
<keyword evidence="11" id="KW-0614">Plasmid</keyword>
<name>K9UAS0_CHRTP</name>
<dbReference type="OrthoDB" id="9776356at2"/>
<dbReference type="PATRIC" id="fig|251229.3.peg.6951"/>
<evidence type="ECO:0000256" key="6">
    <source>
        <dbReference type="SAM" id="MobiDB-lite"/>
    </source>
</evidence>
<feature type="domain" description="POTRA" evidence="9">
    <location>
        <begin position="89"/>
        <end position="143"/>
    </location>
</feature>
<evidence type="ECO:0000256" key="1">
    <source>
        <dbReference type="ARBA" id="ARBA00004370"/>
    </source>
</evidence>
<feature type="signal peptide" evidence="7">
    <location>
        <begin position="1"/>
        <end position="22"/>
    </location>
</feature>
<evidence type="ECO:0000256" key="7">
    <source>
        <dbReference type="SAM" id="SignalP"/>
    </source>
</evidence>
<dbReference type="InterPro" id="IPR039910">
    <property type="entry name" value="D15-like"/>
</dbReference>
<dbReference type="Pfam" id="PF01103">
    <property type="entry name" value="Omp85"/>
    <property type="match status" value="1"/>
</dbReference>
<dbReference type="PANTHER" id="PTHR12815">
    <property type="entry name" value="SORTING AND ASSEMBLY MACHINERY SAMM50 PROTEIN FAMILY MEMBER"/>
    <property type="match status" value="1"/>
</dbReference>
<dbReference type="InterPro" id="IPR000184">
    <property type="entry name" value="Bac_surfAg_D15"/>
</dbReference>
<evidence type="ECO:0000313" key="11">
    <source>
        <dbReference type="EMBL" id="AFY91289.1"/>
    </source>
</evidence>
<keyword evidence="12" id="KW-1185">Reference proteome</keyword>
<keyword evidence="4" id="KW-0472">Membrane</keyword>
<gene>
    <name evidence="11" type="ORF">Chro_5955</name>
</gene>
<dbReference type="Gene3D" id="2.40.160.50">
    <property type="entry name" value="membrane protein fhac: a member of the omp85/tpsb transporter family"/>
    <property type="match status" value="1"/>
</dbReference>
<reference evidence="11 12" key="1">
    <citation type="submission" date="2012-06" db="EMBL/GenBank/DDBJ databases">
        <title>Finished plasmid 1 of genome of Chroococcidiopsis thermalis PCC 7203.</title>
        <authorList>
            <consortium name="US DOE Joint Genome Institute"/>
            <person name="Gugger M."/>
            <person name="Coursin T."/>
            <person name="Rippka R."/>
            <person name="Tandeau De Marsac N."/>
            <person name="Huntemann M."/>
            <person name="Wei C.-L."/>
            <person name="Han J."/>
            <person name="Detter J.C."/>
            <person name="Han C."/>
            <person name="Tapia R."/>
            <person name="Davenport K."/>
            <person name="Daligault H."/>
            <person name="Erkkila T."/>
            <person name="Gu W."/>
            <person name="Munk A.C.C."/>
            <person name="Teshima H."/>
            <person name="Xu Y."/>
            <person name="Chain P."/>
            <person name="Chen A."/>
            <person name="Krypides N."/>
            <person name="Mavromatis K."/>
            <person name="Markowitz V."/>
            <person name="Szeto E."/>
            <person name="Ivanova N."/>
            <person name="Mikhailova N."/>
            <person name="Ovchinnikova G."/>
            <person name="Pagani I."/>
            <person name="Pati A."/>
            <person name="Goodwin L."/>
            <person name="Peters L."/>
            <person name="Pitluck S."/>
            <person name="Woyke T."/>
            <person name="Kerfeld C."/>
        </authorList>
    </citation>
    <scope>NUCLEOTIDE SEQUENCE [LARGE SCALE GENOMIC DNA]</scope>
    <source>
        <strain evidence="11 12">PCC 7203</strain>
        <plasmid evidence="11 12">pCHRO.01</plasmid>
    </source>
</reference>
<dbReference type="InParanoid" id="K9UAS0"/>
<dbReference type="InterPro" id="IPR010827">
    <property type="entry name" value="BamA/TamA_POTRA"/>
</dbReference>
<keyword evidence="2" id="KW-0812">Transmembrane</keyword>
<dbReference type="Gene3D" id="3.10.20.310">
    <property type="entry name" value="membrane protein fhac"/>
    <property type="match status" value="3"/>
</dbReference>
<keyword evidence="3 7" id="KW-0732">Signal</keyword>
<evidence type="ECO:0000313" key="12">
    <source>
        <dbReference type="Proteomes" id="UP000010384"/>
    </source>
</evidence>
<geneLocation type="plasmid" evidence="11 12">
    <name>pCHRO.01</name>
</geneLocation>
<dbReference type="PANTHER" id="PTHR12815:SF47">
    <property type="entry name" value="TRANSLOCATION AND ASSEMBLY MODULE SUBUNIT TAMA"/>
    <property type="match status" value="1"/>
</dbReference>
<dbReference type="Pfam" id="PF07244">
    <property type="entry name" value="POTRA"/>
    <property type="match status" value="2"/>
</dbReference>
<feature type="domain" description="POTRA" evidence="9">
    <location>
        <begin position="253"/>
        <end position="314"/>
    </location>
</feature>
<evidence type="ECO:0000256" key="4">
    <source>
        <dbReference type="ARBA" id="ARBA00023136"/>
    </source>
</evidence>
<evidence type="ECO:0000259" key="8">
    <source>
        <dbReference type="Pfam" id="PF01103"/>
    </source>
</evidence>
<protein>
    <submittedName>
        <fullName evidence="11">Surface antigen (D15)</fullName>
    </submittedName>
</protein>
<feature type="domain" description="Polypeptide-transport-associated ShlB-type" evidence="10">
    <location>
        <begin position="163"/>
        <end position="226"/>
    </location>
</feature>
<dbReference type="Proteomes" id="UP000010384">
    <property type="component" value="Plasmid pCHRO.01"/>
</dbReference>
<proteinExistence type="predicted"/>
<dbReference type="EMBL" id="CP003598">
    <property type="protein sequence ID" value="AFY91289.1"/>
    <property type="molecule type" value="Genomic_DNA"/>
</dbReference>
<feature type="chain" id="PRO_5003937102" evidence="7">
    <location>
        <begin position="23"/>
        <end position="666"/>
    </location>
</feature>
<evidence type="ECO:0000256" key="2">
    <source>
        <dbReference type="ARBA" id="ARBA00022692"/>
    </source>
</evidence>
<feature type="compositionally biased region" description="Pro residues" evidence="6">
    <location>
        <begin position="32"/>
        <end position="50"/>
    </location>
</feature>
<evidence type="ECO:0000259" key="10">
    <source>
        <dbReference type="Pfam" id="PF08479"/>
    </source>
</evidence>
<feature type="compositionally biased region" description="Low complexity" evidence="6">
    <location>
        <begin position="51"/>
        <end position="62"/>
    </location>
</feature>
<accession>K9UAS0</accession>
<keyword evidence="5" id="KW-0998">Cell outer membrane</keyword>
<evidence type="ECO:0000256" key="5">
    <source>
        <dbReference type="ARBA" id="ARBA00023237"/>
    </source>
</evidence>
<dbReference type="InterPro" id="IPR013686">
    <property type="entry name" value="Polypept-transport_assoc_ShlB"/>
</dbReference>